<gene>
    <name evidence="1" type="ORF">F2P81_011017</name>
</gene>
<protein>
    <submittedName>
        <fullName evidence="1">Uncharacterized protein</fullName>
    </submittedName>
</protein>
<proteinExistence type="predicted"/>
<accession>A0A6A4SSU0</accession>
<name>A0A6A4SSU0_SCOMX</name>
<reference evidence="1 2" key="1">
    <citation type="submission" date="2019-06" db="EMBL/GenBank/DDBJ databases">
        <title>Draft genomes of female and male turbot (Scophthalmus maximus).</title>
        <authorList>
            <person name="Xu H."/>
            <person name="Xu X.-W."/>
            <person name="Shao C."/>
            <person name="Chen S."/>
        </authorList>
    </citation>
    <scope>NUCLEOTIDE SEQUENCE [LARGE SCALE GENOMIC DNA]</scope>
    <source>
        <strain evidence="1">Ysfricsl-2016a</strain>
        <tissue evidence="1">Blood</tissue>
    </source>
</reference>
<comment type="caution">
    <text evidence="1">The sequence shown here is derived from an EMBL/GenBank/DDBJ whole genome shotgun (WGS) entry which is preliminary data.</text>
</comment>
<evidence type="ECO:0000313" key="1">
    <source>
        <dbReference type="EMBL" id="KAF0035705.1"/>
    </source>
</evidence>
<evidence type="ECO:0000313" key="2">
    <source>
        <dbReference type="Proteomes" id="UP000438429"/>
    </source>
</evidence>
<sequence length="95" mass="10299">MWNQRHESITLQPCGHKASVCLLVVEYDTAVDARSTRCSPAEFLVALVSNPSRSRRHGEAACSAVGPLLREEPDRCGFGQRSSPVLCSSLVDVVS</sequence>
<dbReference type="Proteomes" id="UP000438429">
    <property type="component" value="Unassembled WGS sequence"/>
</dbReference>
<dbReference type="EMBL" id="VEVO01000010">
    <property type="protein sequence ID" value="KAF0035705.1"/>
    <property type="molecule type" value="Genomic_DNA"/>
</dbReference>
<dbReference type="AlphaFoldDB" id="A0A6A4SSU0"/>
<organism evidence="1 2">
    <name type="scientific">Scophthalmus maximus</name>
    <name type="common">Turbot</name>
    <name type="synonym">Psetta maxima</name>
    <dbReference type="NCBI Taxonomy" id="52904"/>
    <lineage>
        <taxon>Eukaryota</taxon>
        <taxon>Metazoa</taxon>
        <taxon>Chordata</taxon>
        <taxon>Craniata</taxon>
        <taxon>Vertebrata</taxon>
        <taxon>Euteleostomi</taxon>
        <taxon>Actinopterygii</taxon>
        <taxon>Neopterygii</taxon>
        <taxon>Teleostei</taxon>
        <taxon>Neoteleostei</taxon>
        <taxon>Acanthomorphata</taxon>
        <taxon>Carangaria</taxon>
        <taxon>Pleuronectiformes</taxon>
        <taxon>Pleuronectoidei</taxon>
        <taxon>Scophthalmidae</taxon>
        <taxon>Scophthalmus</taxon>
    </lineage>
</organism>